<evidence type="ECO:0000256" key="2">
    <source>
        <dbReference type="ARBA" id="ARBA00009765"/>
    </source>
</evidence>
<dbReference type="PANTHER" id="PTHR46494:SF1">
    <property type="entry name" value="CORA FAMILY METAL ION TRANSPORTER (EUROFUNG)"/>
    <property type="match status" value="1"/>
</dbReference>
<dbReference type="InterPro" id="IPR002523">
    <property type="entry name" value="MgTranspt_CorA/ZnTranspt_ZntB"/>
</dbReference>
<gene>
    <name evidence="10" type="ORF">JAAARDRAFT_53142</name>
</gene>
<dbReference type="GO" id="GO:0000287">
    <property type="term" value="F:magnesium ion binding"/>
    <property type="evidence" value="ECO:0007669"/>
    <property type="project" value="TreeGrafter"/>
</dbReference>
<dbReference type="HOGENOM" id="CLU_015119_1_0_1"/>
<feature type="region of interest" description="Disordered" evidence="8">
    <location>
        <begin position="237"/>
        <end position="289"/>
    </location>
</feature>
<dbReference type="Proteomes" id="UP000027265">
    <property type="component" value="Unassembled WGS sequence"/>
</dbReference>
<reference evidence="11" key="1">
    <citation type="journal article" date="2014" name="Proc. Natl. Acad. Sci. U.S.A.">
        <title>Extensive sampling of basidiomycete genomes demonstrates inadequacy of the white-rot/brown-rot paradigm for wood decay fungi.</title>
        <authorList>
            <person name="Riley R."/>
            <person name="Salamov A.A."/>
            <person name="Brown D.W."/>
            <person name="Nagy L.G."/>
            <person name="Floudas D."/>
            <person name="Held B.W."/>
            <person name="Levasseur A."/>
            <person name="Lombard V."/>
            <person name="Morin E."/>
            <person name="Otillar R."/>
            <person name="Lindquist E.A."/>
            <person name="Sun H."/>
            <person name="LaButti K.M."/>
            <person name="Schmutz J."/>
            <person name="Jabbour D."/>
            <person name="Luo H."/>
            <person name="Baker S.E."/>
            <person name="Pisabarro A.G."/>
            <person name="Walton J.D."/>
            <person name="Blanchette R.A."/>
            <person name="Henrissat B."/>
            <person name="Martin F."/>
            <person name="Cullen D."/>
            <person name="Hibbett D.S."/>
            <person name="Grigoriev I.V."/>
        </authorList>
    </citation>
    <scope>NUCLEOTIDE SEQUENCE [LARGE SCALE GENOMIC DNA]</scope>
    <source>
        <strain evidence="11">MUCL 33604</strain>
    </source>
</reference>
<dbReference type="Gene3D" id="3.30.460.20">
    <property type="entry name" value="CorA soluble domain-like"/>
    <property type="match status" value="1"/>
</dbReference>
<dbReference type="GO" id="GO:0015095">
    <property type="term" value="F:magnesium ion transmembrane transporter activity"/>
    <property type="evidence" value="ECO:0007669"/>
    <property type="project" value="TreeGrafter"/>
</dbReference>
<evidence type="ECO:0000256" key="5">
    <source>
        <dbReference type="ARBA" id="ARBA00022692"/>
    </source>
</evidence>
<dbReference type="STRING" id="933084.A0A067Q7D1"/>
<feature type="compositionally biased region" description="Basic and acidic residues" evidence="8">
    <location>
        <begin position="254"/>
        <end position="265"/>
    </location>
</feature>
<dbReference type="GO" id="GO:0005886">
    <property type="term" value="C:plasma membrane"/>
    <property type="evidence" value="ECO:0007669"/>
    <property type="project" value="UniProtKB-SubCell"/>
</dbReference>
<dbReference type="PANTHER" id="PTHR46494">
    <property type="entry name" value="CORA FAMILY METAL ION TRANSPORTER (EUROFUNG)"/>
    <property type="match status" value="1"/>
</dbReference>
<dbReference type="SUPFAM" id="SSF144083">
    <property type="entry name" value="Magnesium transport protein CorA, transmembrane region"/>
    <property type="match status" value="1"/>
</dbReference>
<accession>A0A067Q7D1</accession>
<dbReference type="GO" id="GO:0050897">
    <property type="term" value="F:cobalt ion binding"/>
    <property type="evidence" value="ECO:0007669"/>
    <property type="project" value="TreeGrafter"/>
</dbReference>
<dbReference type="InterPro" id="IPR045863">
    <property type="entry name" value="CorA_TM1_TM2"/>
</dbReference>
<evidence type="ECO:0000256" key="6">
    <source>
        <dbReference type="ARBA" id="ARBA00022989"/>
    </source>
</evidence>
<evidence type="ECO:0008006" key="12">
    <source>
        <dbReference type="Google" id="ProtNLM"/>
    </source>
</evidence>
<evidence type="ECO:0000313" key="11">
    <source>
        <dbReference type="Proteomes" id="UP000027265"/>
    </source>
</evidence>
<keyword evidence="3" id="KW-0813">Transport</keyword>
<comment type="subcellular location">
    <subcellularLocation>
        <location evidence="1">Cell membrane</location>
        <topology evidence="1">Multi-pass membrane protein</topology>
    </subcellularLocation>
</comment>
<dbReference type="EMBL" id="KL197710">
    <property type="protein sequence ID" value="KDQ62923.1"/>
    <property type="molecule type" value="Genomic_DNA"/>
</dbReference>
<organism evidence="10 11">
    <name type="scientific">Jaapia argillacea MUCL 33604</name>
    <dbReference type="NCBI Taxonomy" id="933084"/>
    <lineage>
        <taxon>Eukaryota</taxon>
        <taxon>Fungi</taxon>
        <taxon>Dikarya</taxon>
        <taxon>Basidiomycota</taxon>
        <taxon>Agaricomycotina</taxon>
        <taxon>Agaricomycetes</taxon>
        <taxon>Agaricomycetidae</taxon>
        <taxon>Jaapiales</taxon>
        <taxon>Jaapiaceae</taxon>
        <taxon>Jaapia</taxon>
    </lineage>
</organism>
<dbReference type="InParanoid" id="A0A067Q7D1"/>
<dbReference type="Pfam" id="PF01544">
    <property type="entry name" value="CorA"/>
    <property type="match status" value="1"/>
</dbReference>
<keyword evidence="4" id="KW-1003">Cell membrane</keyword>
<sequence length="627" mass="70608">MPRENSFSDEGRSLTPDLDEEYDVAPTSPAEQPRPSLQVLPPATTDNENTNRHGFPPQAPAEIYSAPADIPTRPTMTPKERFRASVRKVIHMRSMITATTAGAVGAEPGVDPRRHSAFLTYGHLREKCVIEVIDYSGTNISTGKMTNSEFVELLRDKRASTREPWVKVRWINVGGISWDVMSALAIKYDLHPLALEDVLHQRGHARSKADYYSKHLFLRVLCHTLAPSEASVAASTYTDLPRSASPDPMQNSLEDDRTNSDDEKTQFGGGSSTGLNSRFSTKRRNGTLRRDATFSEKPGFDVEMVEADTLKIPAPARTQLIRKMTANRKREQYVLTVDELKKDGRVPVKIAPMCIFLLRDGTVISINHTPSLELTAPIAARLRAPDTTLRISADASLLVQSLLDLIVDAALEIIDEYQGKILKLEEQVLMRPKMKTVRALHIISGDLSLYKRTLEPIRTLVYGLRRYDVDRCAALIDPEKFDEKVKVQGFMSHKSKIYLADVVDHMEYILGSLDMFATVAENLINFTFNMTACQTNEVMRRLTLVTIIFLPLTFLSGYFGMNFHNFWSVQNHSDRMFWEIAMPCVVAVVALFMWPDLVRLCHFLQKKVIAKNVAKACAAVLRTVNFY</sequence>
<dbReference type="InterPro" id="IPR045861">
    <property type="entry name" value="CorA_cytoplasmic_dom"/>
</dbReference>
<dbReference type="GO" id="GO:0015087">
    <property type="term" value="F:cobalt ion transmembrane transporter activity"/>
    <property type="evidence" value="ECO:0007669"/>
    <property type="project" value="TreeGrafter"/>
</dbReference>
<dbReference type="AlphaFoldDB" id="A0A067Q7D1"/>
<keyword evidence="7 9" id="KW-0472">Membrane</keyword>
<keyword evidence="11" id="KW-1185">Reference proteome</keyword>
<keyword evidence="6 9" id="KW-1133">Transmembrane helix</keyword>
<evidence type="ECO:0000256" key="1">
    <source>
        <dbReference type="ARBA" id="ARBA00004651"/>
    </source>
</evidence>
<protein>
    <recommendedName>
        <fullName evidence="12">Magnesium transporter</fullName>
    </recommendedName>
</protein>
<evidence type="ECO:0000256" key="8">
    <source>
        <dbReference type="SAM" id="MobiDB-lite"/>
    </source>
</evidence>
<evidence type="ECO:0000256" key="9">
    <source>
        <dbReference type="SAM" id="Phobius"/>
    </source>
</evidence>
<evidence type="ECO:0000256" key="7">
    <source>
        <dbReference type="ARBA" id="ARBA00023136"/>
    </source>
</evidence>
<feature type="region of interest" description="Disordered" evidence="8">
    <location>
        <begin position="1"/>
        <end position="79"/>
    </location>
</feature>
<feature type="transmembrane region" description="Helical" evidence="9">
    <location>
        <begin position="542"/>
        <end position="560"/>
    </location>
</feature>
<evidence type="ECO:0000256" key="3">
    <source>
        <dbReference type="ARBA" id="ARBA00022448"/>
    </source>
</evidence>
<evidence type="ECO:0000313" key="10">
    <source>
        <dbReference type="EMBL" id="KDQ62923.1"/>
    </source>
</evidence>
<evidence type="ECO:0000256" key="4">
    <source>
        <dbReference type="ARBA" id="ARBA00022475"/>
    </source>
</evidence>
<dbReference type="SUPFAM" id="SSF143865">
    <property type="entry name" value="CorA soluble domain-like"/>
    <property type="match status" value="1"/>
</dbReference>
<feature type="transmembrane region" description="Helical" evidence="9">
    <location>
        <begin position="580"/>
        <end position="598"/>
    </location>
</feature>
<keyword evidence="5 9" id="KW-0812">Transmembrane</keyword>
<dbReference type="OrthoDB" id="165352at2759"/>
<comment type="similarity">
    <text evidence="2">Belongs to the CorA metal ion transporter (MIT) (TC 1.A.35) family.</text>
</comment>
<dbReference type="Gene3D" id="1.20.58.340">
    <property type="entry name" value="Magnesium transport protein CorA, transmembrane region"/>
    <property type="match status" value="2"/>
</dbReference>
<name>A0A067Q7D1_9AGAM</name>
<proteinExistence type="inferred from homology"/>